<dbReference type="RefSeq" id="WP_013137009.1">
    <property type="nucleotide sequence ID" value="NC_014168.1"/>
</dbReference>
<organism evidence="2 3">
    <name type="scientific">Segniliparus rotundus (strain ATCC BAA-972 / CDC 1076 / CIP 108378 / DSM 44985 / JCM 13578)</name>
    <dbReference type="NCBI Taxonomy" id="640132"/>
    <lineage>
        <taxon>Bacteria</taxon>
        <taxon>Bacillati</taxon>
        <taxon>Actinomycetota</taxon>
        <taxon>Actinomycetes</taxon>
        <taxon>Mycobacteriales</taxon>
        <taxon>Segniliparaceae</taxon>
        <taxon>Segniliparus</taxon>
    </lineage>
</organism>
<reference evidence="2 3" key="1">
    <citation type="journal article" date="2010" name="Stand. Genomic Sci.">
        <title>Complete genome sequence of Segniliparus rotundus type strain (CDC 1076).</title>
        <authorList>
            <person name="Sikorski J."/>
            <person name="Lapidus A."/>
            <person name="Copeland A."/>
            <person name="Misra M."/>
            <person name="Glavina Del Rio T."/>
            <person name="Nolan M."/>
            <person name="Lucas S."/>
            <person name="Chen F."/>
            <person name="Tice H."/>
            <person name="Cheng J.F."/>
            <person name="Jando M."/>
            <person name="Schneider S."/>
            <person name="Bruce D."/>
            <person name="Goodwin L."/>
            <person name="Pitluck S."/>
            <person name="Liolios K."/>
            <person name="Mikhailova N."/>
            <person name="Pati A."/>
            <person name="Ivanova N."/>
            <person name="Mavromatis K."/>
            <person name="Chen A."/>
            <person name="Palaniappan K."/>
            <person name="Chertkov O."/>
            <person name="Land M."/>
            <person name="Hauser L."/>
            <person name="Chang Y.J."/>
            <person name="Jeffries C.D."/>
            <person name="Brettin T."/>
            <person name="Detter J.C."/>
            <person name="Han C."/>
            <person name="Rohde M."/>
            <person name="Goker M."/>
            <person name="Bristow J."/>
            <person name="Eisen J.A."/>
            <person name="Markowitz V."/>
            <person name="Hugenholtz P."/>
            <person name="Kyrpides N.C."/>
            <person name="Klenk H.P."/>
        </authorList>
    </citation>
    <scope>NUCLEOTIDE SEQUENCE [LARGE SCALE GENOMIC DNA]</scope>
    <source>
        <strain evidence="3">ATCC BAA-972 / CDC 1076 / CIP 108378 / DSM 44985 / JCM 13578</strain>
    </source>
</reference>
<proteinExistence type="predicted"/>
<keyword evidence="2" id="KW-0255">Endonuclease</keyword>
<dbReference type="KEGG" id="srt:Srot_0060"/>
<dbReference type="GO" id="GO:0008270">
    <property type="term" value="F:zinc ion binding"/>
    <property type="evidence" value="ECO:0007669"/>
    <property type="project" value="InterPro"/>
</dbReference>
<keyword evidence="3" id="KW-1185">Reference proteome</keyword>
<dbReference type="GO" id="GO:0004519">
    <property type="term" value="F:endonuclease activity"/>
    <property type="evidence" value="ECO:0007669"/>
    <property type="project" value="UniProtKB-KW"/>
</dbReference>
<dbReference type="Proteomes" id="UP000002247">
    <property type="component" value="Chromosome"/>
</dbReference>
<dbReference type="OrthoDB" id="4380699at2"/>
<gene>
    <name evidence="2" type="ordered locus">Srot_0060</name>
</gene>
<keyword evidence="2" id="KW-0540">Nuclease</keyword>
<sequence>MGVPRSTTKRDADRKTIARGKPPCGICGGEIDYALPHTDPASFVADHIVPLNKGGADVLANKQPAHRDCNRAKSDTAVTDLRRRYVTERAWA</sequence>
<dbReference type="AlphaFoldDB" id="D6Z9M6"/>
<name>D6Z9M6_SEGRD</name>
<evidence type="ECO:0000313" key="2">
    <source>
        <dbReference type="EMBL" id="ADG96553.1"/>
    </source>
</evidence>
<dbReference type="STRING" id="640132.Srot_0060"/>
<dbReference type="EMBL" id="CP001958">
    <property type="protein sequence ID" value="ADG96553.1"/>
    <property type="molecule type" value="Genomic_DNA"/>
</dbReference>
<keyword evidence="2" id="KW-0378">Hydrolase</keyword>
<evidence type="ECO:0000259" key="1">
    <source>
        <dbReference type="SMART" id="SM00507"/>
    </source>
</evidence>
<dbReference type="HOGENOM" id="CLU_2410028_0_0_11"/>
<feature type="domain" description="HNH nuclease" evidence="1">
    <location>
        <begin position="11"/>
        <end position="71"/>
    </location>
</feature>
<dbReference type="Pfam" id="PF01844">
    <property type="entry name" value="HNH"/>
    <property type="match status" value="1"/>
</dbReference>
<dbReference type="GO" id="GO:0003676">
    <property type="term" value="F:nucleic acid binding"/>
    <property type="evidence" value="ECO:0007669"/>
    <property type="project" value="InterPro"/>
</dbReference>
<evidence type="ECO:0000313" key="3">
    <source>
        <dbReference type="Proteomes" id="UP000002247"/>
    </source>
</evidence>
<dbReference type="InterPro" id="IPR003615">
    <property type="entry name" value="HNH_nuc"/>
</dbReference>
<dbReference type="CDD" id="cd00085">
    <property type="entry name" value="HNHc"/>
    <property type="match status" value="1"/>
</dbReference>
<dbReference type="eggNOG" id="COG1403">
    <property type="taxonomic scope" value="Bacteria"/>
</dbReference>
<dbReference type="InterPro" id="IPR002711">
    <property type="entry name" value="HNH"/>
</dbReference>
<dbReference type="Gene3D" id="1.10.30.50">
    <property type="match status" value="1"/>
</dbReference>
<accession>D6Z9M6</accession>
<dbReference type="SMART" id="SM00507">
    <property type="entry name" value="HNHc"/>
    <property type="match status" value="1"/>
</dbReference>
<protein>
    <submittedName>
        <fullName evidence="2">HNH endonuclease</fullName>
    </submittedName>
</protein>